<organism evidence="1 2">
    <name type="scientific">Persea americana</name>
    <name type="common">Avocado</name>
    <dbReference type="NCBI Taxonomy" id="3435"/>
    <lineage>
        <taxon>Eukaryota</taxon>
        <taxon>Viridiplantae</taxon>
        <taxon>Streptophyta</taxon>
        <taxon>Embryophyta</taxon>
        <taxon>Tracheophyta</taxon>
        <taxon>Spermatophyta</taxon>
        <taxon>Magnoliopsida</taxon>
        <taxon>Magnoliidae</taxon>
        <taxon>Laurales</taxon>
        <taxon>Lauraceae</taxon>
        <taxon>Persea</taxon>
    </lineage>
</organism>
<gene>
    <name evidence="1" type="ORF">MRB53_026537</name>
</gene>
<sequence>MALRAAFDELFAHLDNWRETYVRDPSILFQREVDEQLDAYREHLEEQREIEAPVVSQAKALATLDILRDSIEKTTETLANLEHEHLFLQQRMNEYLVRLEAILYQASIDARVLGEFEAMLNKSLGAIWRQQDRELLVKKYAANKKEMMKSCFKEFNAKFQTFLMTRKFLSLSVFFLLYLDFC</sequence>
<evidence type="ECO:0000313" key="1">
    <source>
        <dbReference type="EMBL" id="KAJ8633201.1"/>
    </source>
</evidence>
<evidence type="ECO:0000313" key="2">
    <source>
        <dbReference type="Proteomes" id="UP001234297"/>
    </source>
</evidence>
<name>A0ACC2LIZ9_PERAE</name>
<protein>
    <submittedName>
        <fullName evidence="1">Uncharacterized protein</fullName>
    </submittedName>
</protein>
<reference evidence="1 2" key="1">
    <citation type="journal article" date="2022" name="Hortic Res">
        <title>A haplotype resolved chromosomal level avocado genome allows analysis of novel avocado genes.</title>
        <authorList>
            <person name="Nath O."/>
            <person name="Fletcher S.J."/>
            <person name="Hayward A."/>
            <person name="Shaw L.M."/>
            <person name="Masouleh A.K."/>
            <person name="Furtado A."/>
            <person name="Henry R.J."/>
            <person name="Mitter N."/>
        </authorList>
    </citation>
    <scope>NUCLEOTIDE SEQUENCE [LARGE SCALE GENOMIC DNA]</scope>
    <source>
        <strain evidence="2">cv. Hass</strain>
    </source>
</reference>
<dbReference type="Proteomes" id="UP001234297">
    <property type="component" value="Chromosome 8"/>
</dbReference>
<proteinExistence type="predicted"/>
<accession>A0ACC2LIZ9</accession>
<dbReference type="EMBL" id="CM056816">
    <property type="protein sequence ID" value="KAJ8633201.1"/>
    <property type="molecule type" value="Genomic_DNA"/>
</dbReference>
<keyword evidence="2" id="KW-1185">Reference proteome</keyword>
<comment type="caution">
    <text evidence="1">The sequence shown here is derived from an EMBL/GenBank/DDBJ whole genome shotgun (WGS) entry which is preliminary data.</text>
</comment>